<dbReference type="Proteomes" id="UP000053424">
    <property type="component" value="Unassembled WGS sequence"/>
</dbReference>
<dbReference type="AlphaFoldDB" id="A0A0C2XDG3"/>
<keyword evidence="2" id="KW-1185">Reference proteome</keyword>
<evidence type="ECO:0000313" key="1">
    <source>
        <dbReference type="EMBL" id="KIM35958.1"/>
    </source>
</evidence>
<organism evidence="1 2">
    <name type="scientific">Hebeloma cylindrosporum</name>
    <dbReference type="NCBI Taxonomy" id="76867"/>
    <lineage>
        <taxon>Eukaryota</taxon>
        <taxon>Fungi</taxon>
        <taxon>Dikarya</taxon>
        <taxon>Basidiomycota</taxon>
        <taxon>Agaricomycotina</taxon>
        <taxon>Agaricomycetes</taxon>
        <taxon>Agaricomycetidae</taxon>
        <taxon>Agaricales</taxon>
        <taxon>Agaricineae</taxon>
        <taxon>Hymenogastraceae</taxon>
        <taxon>Hebeloma</taxon>
    </lineage>
</organism>
<sequence>MHTTTNGDRPHGSNAFNTIADFLSDEYTNSATPIHTPMSSPTALIHRGNRQPLTDMFPPENSYAMYISQPESMEYYLRKAMRFPSLEQLCALLSTYE</sequence>
<reference evidence="1 2" key="1">
    <citation type="submission" date="2014-04" db="EMBL/GenBank/DDBJ databases">
        <authorList>
            <consortium name="DOE Joint Genome Institute"/>
            <person name="Kuo A."/>
            <person name="Gay G."/>
            <person name="Dore J."/>
            <person name="Kohler A."/>
            <person name="Nagy L.G."/>
            <person name="Floudas D."/>
            <person name="Copeland A."/>
            <person name="Barry K.W."/>
            <person name="Cichocki N."/>
            <person name="Veneault-Fourrey C."/>
            <person name="LaButti K."/>
            <person name="Lindquist E.A."/>
            <person name="Lipzen A."/>
            <person name="Lundell T."/>
            <person name="Morin E."/>
            <person name="Murat C."/>
            <person name="Sun H."/>
            <person name="Tunlid A."/>
            <person name="Henrissat B."/>
            <person name="Grigoriev I.V."/>
            <person name="Hibbett D.S."/>
            <person name="Martin F."/>
            <person name="Nordberg H.P."/>
            <person name="Cantor M.N."/>
            <person name="Hua S.X."/>
        </authorList>
    </citation>
    <scope>NUCLEOTIDE SEQUENCE [LARGE SCALE GENOMIC DNA]</scope>
    <source>
        <strain evidence="2">h7</strain>
    </source>
</reference>
<accession>A0A0C2XDG3</accession>
<proteinExistence type="predicted"/>
<evidence type="ECO:0000313" key="2">
    <source>
        <dbReference type="Proteomes" id="UP000053424"/>
    </source>
</evidence>
<gene>
    <name evidence="1" type="ORF">M413DRAFT_32092</name>
</gene>
<dbReference type="HOGENOM" id="CLU_2346944_0_0_1"/>
<reference evidence="2" key="2">
    <citation type="submission" date="2015-01" db="EMBL/GenBank/DDBJ databases">
        <title>Evolutionary Origins and Diversification of the Mycorrhizal Mutualists.</title>
        <authorList>
            <consortium name="DOE Joint Genome Institute"/>
            <consortium name="Mycorrhizal Genomics Consortium"/>
            <person name="Kohler A."/>
            <person name="Kuo A."/>
            <person name="Nagy L.G."/>
            <person name="Floudas D."/>
            <person name="Copeland A."/>
            <person name="Barry K.W."/>
            <person name="Cichocki N."/>
            <person name="Veneault-Fourrey C."/>
            <person name="LaButti K."/>
            <person name="Lindquist E.A."/>
            <person name="Lipzen A."/>
            <person name="Lundell T."/>
            <person name="Morin E."/>
            <person name="Murat C."/>
            <person name="Riley R."/>
            <person name="Ohm R."/>
            <person name="Sun H."/>
            <person name="Tunlid A."/>
            <person name="Henrissat B."/>
            <person name="Grigoriev I.V."/>
            <person name="Hibbett D.S."/>
            <person name="Martin F."/>
        </authorList>
    </citation>
    <scope>NUCLEOTIDE SEQUENCE [LARGE SCALE GENOMIC DNA]</scope>
    <source>
        <strain evidence="2">h7</strain>
    </source>
</reference>
<protein>
    <submittedName>
        <fullName evidence="1">Uncharacterized protein</fullName>
    </submittedName>
</protein>
<name>A0A0C2XDG3_HEBCY</name>
<dbReference type="EMBL" id="KN831811">
    <property type="protein sequence ID" value="KIM35958.1"/>
    <property type="molecule type" value="Genomic_DNA"/>
</dbReference>